<evidence type="ECO:0000313" key="1">
    <source>
        <dbReference type="EMBL" id="CAE7342220.1"/>
    </source>
</evidence>
<reference evidence="1" key="1">
    <citation type="submission" date="2021-02" db="EMBL/GenBank/DDBJ databases">
        <authorList>
            <person name="Dougan E. K."/>
            <person name="Rhodes N."/>
            <person name="Thang M."/>
            <person name="Chan C."/>
        </authorList>
    </citation>
    <scope>NUCLEOTIDE SEQUENCE</scope>
</reference>
<dbReference type="EMBL" id="CAJNDS010002128">
    <property type="protein sequence ID" value="CAE7342220.1"/>
    <property type="molecule type" value="Genomic_DNA"/>
</dbReference>
<organism evidence="1 2">
    <name type="scientific">Symbiodinium natans</name>
    <dbReference type="NCBI Taxonomy" id="878477"/>
    <lineage>
        <taxon>Eukaryota</taxon>
        <taxon>Sar</taxon>
        <taxon>Alveolata</taxon>
        <taxon>Dinophyceae</taxon>
        <taxon>Suessiales</taxon>
        <taxon>Symbiodiniaceae</taxon>
        <taxon>Symbiodinium</taxon>
    </lineage>
</organism>
<accession>A0A812P2C4</accession>
<proteinExistence type="predicted"/>
<comment type="caution">
    <text evidence="1">The sequence shown here is derived from an EMBL/GenBank/DDBJ whole genome shotgun (WGS) entry which is preliminary data.</text>
</comment>
<dbReference type="OrthoDB" id="413560at2759"/>
<evidence type="ECO:0000313" key="2">
    <source>
        <dbReference type="Proteomes" id="UP000604046"/>
    </source>
</evidence>
<protein>
    <submittedName>
        <fullName evidence="1">Uncharacterized protein</fullName>
    </submittedName>
</protein>
<sequence>MWTGKPDPEGNEVPKAKRFRRDCLEMAVSNEVSSQRSARLAKNAQLAGARHVQDIAKLSTTPSKNINRDLLRKAVRNTKWPSVYEAQVPFHSEQTNKRFMGKMVFLLPHEVIHTLLKVNTVEDLKQTQGPAFFQGRPDIAECIDRVQRQHGLAAPSMALGLWIDAVPFNSDCSQSLECVTLSILGLRDWRVPVCCYPKAFEQKDATHEAILGILSWSFKCLLSDPIQQHGCLPGQDPATEPRRHDWNGMCVGRVAGGLEHAEALHVPSWSSYHICWLCQVKKTDVKNVSRDAAWRQERLGHMDFLLRQPREGRMISNFFSIPGNSRKEKCARLFDKLKAYYAAHPEVDSKLPKLLPTMLRFEEKSKKKSPKLRAKAGECRGLIAWLLELAEELLDPASSEEACMLQGCRRLGALYSLLRTAHWDPQAFEEEAREFVLLFAALEEHFLLAWPGSKVFKVKPKAHLLMEMSVLGGQSLVSLDLP</sequence>
<gene>
    <name evidence="1" type="ORF">SNAT2548_LOCUS17911</name>
</gene>
<dbReference type="Proteomes" id="UP000604046">
    <property type="component" value="Unassembled WGS sequence"/>
</dbReference>
<keyword evidence="2" id="KW-1185">Reference proteome</keyword>
<dbReference type="AlphaFoldDB" id="A0A812P2C4"/>
<name>A0A812P2C4_9DINO</name>